<organism evidence="2 3">
    <name type="scientific">Myriangium duriaei CBS 260.36</name>
    <dbReference type="NCBI Taxonomy" id="1168546"/>
    <lineage>
        <taxon>Eukaryota</taxon>
        <taxon>Fungi</taxon>
        <taxon>Dikarya</taxon>
        <taxon>Ascomycota</taxon>
        <taxon>Pezizomycotina</taxon>
        <taxon>Dothideomycetes</taxon>
        <taxon>Dothideomycetidae</taxon>
        <taxon>Myriangiales</taxon>
        <taxon>Myriangiaceae</taxon>
        <taxon>Myriangium</taxon>
    </lineage>
</organism>
<keyword evidence="1" id="KW-0812">Transmembrane</keyword>
<reference evidence="2" key="1">
    <citation type="journal article" date="2020" name="Stud. Mycol.">
        <title>101 Dothideomycetes genomes: a test case for predicting lifestyles and emergence of pathogens.</title>
        <authorList>
            <person name="Haridas S."/>
            <person name="Albert R."/>
            <person name="Binder M."/>
            <person name="Bloem J."/>
            <person name="Labutti K."/>
            <person name="Salamov A."/>
            <person name="Andreopoulos B."/>
            <person name="Baker S."/>
            <person name="Barry K."/>
            <person name="Bills G."/>
            <person name="Bluhm B."/>
            <person name="Cannon C."/>
            <person name="Castanera R."/>
            <person name="Culley D."/>
            <person name="Daum C."/>
            <person name="Ezra D."/>
            <person name="Gonzalez J."/>
            <person name="Henrissat B."/>
            <person name="Kuo A."/>
            <person name="Liang C."/>
            <person name="Lipzen A."/>
            <person name="Lutzoni F."/>
            <person name="Magnuson J."/>
            <person name="Mondo S."/>
            <person name="Nolan M."/>
            <person name="Ohm R."/>
            <person name="Pangilinan J."/>
            <person name="Park H.-J."/>
            <person name="Ramirez L."/>
            <person name="Alfaro M."/>
            <person name="Sun H."/>
            <person name="Tritt A."/>
            <person name="Yoshinaga Y."/>
            <person name="Zwiers L.-H."/>
            <person name="Turgeon B."/>
            <person name="Goodwin S."/>
            <person name="Spatafora J."/>
            <person name="Crous P."/>
            <person name="Grigoriev I."/>
        </authorList>
    </citation>
    <scope>NUCLEOTIDE SEQUENCE</scope>
    <source>
        <strain evidence="2">CBS 260.36</strain>
    </source>
</reference>
<keyword evidence="1" id="KW-0472">Membrane</keyword>
<dbReference type="OrthoDB" id="9451547at2759"/>
<protein>
    <submittedName>
        <fullName evidence="2">Uncharacterized protein</fullName>
    </submittedName>
</protein>
<name>A0A9P4ME48_9PEZI</name>
<comment type="caution">
    <text evidence="2">The sequence shown here is derived from an EMBL/GenBank/DDBJ whole genome shotgun (WGS) entry which is preliminary data.</text>
</comment>
<sequence length="75" mass="8370">MVVGEQEVAEKLRKAEEDKTPTQLPLAWELCSIAPVAVLYTVARFYLLLESALELRNVSGSAYVNVQWTALLPHV</sequence>
<gene>
    <name evidence="2" type="ORF">K461DRAFT_48748</name>
</gene>
<feature type="transmembrane region" description="Helical" evidence="1">
    <location>
        <begin position="26"/>
        <end position="47"/>
    </location>
</feature>
<evidence type="ECO:0000313" key="2">
    <source>
        <dbReference type="EMBL" id="KAF2149577.1"/>
    </source>
</evidence>
<keyword evidence="3" id="KW-1185">Reference proteome</keyword>
<evidence type="ECO:0000313" key="3">
    <source>
        <dbReference type="Proteomes" id="UP000799439"/>
    </source>
</evidence>
<dbReference type="Proteomes" id="UP000799439">
    <property type="component" value="Unassembled WGS sequence"/>
</dbReference>
<dbReference type="EMBL" id="ML996091">
    <property type="protein sequence ID" value="KAF2149577.1"/>
    <property type="molecule type" value="Genomic_DNA"/>
</dbReference>
<proteinExistence type="predicted"/>
<accession>A0A9P4ME48</accession>
<evidence type="ECO:0000256" key="1">
    <source>
        <dbReference type="SAM" id="Phobius"/>
    </source>
</evidence>
<keyword evidence="1" id="KW-1133">Transmembrane helix</keyword>
<dbReference type="AlphaFoldDB" id="A0A9P4ME48"/>